<organism evidence="2 3">
    <name type="scientific">Gasterosteus aculeatus aculeatus</name>
    <name type="common">three-spined stickleback</name>
    <dbReference type="NCBI Taxonomy" id="481459"/>
    <lineage>
        <taxon>Eukaryota</taxon>
        <taxon>Metazoa</taxon>
        <taxon>Chordata</taxon>
        <taxon>Craniata</taxon>
        <taxon>Vertebrata</taxon>
        <taxon>Euteleostomi</taxon>
        <taxon>Actinopterygii</taxon>
        <taxon>Neopterygii</taxon>
        <taxon>Teleostei</taxon>
        <taxon>Neoteleostei</taxon>
        <taxon>Acanthomorphata</taxon>
        <taxon>Eupercaria</taxon>
        <taxon>Perciformes</taxon>
        <taxon>Cottioidei</taxon>
        <taxon>Gasterosteales</taxon>
        <taxon>Gasterosteidae</taxon>
        <taxon>Gasterosteus</taxon>
    </lineage>
</organism>
<dbReference type="Proteomes" id="UP000007635">
    <property type="component" value="Chromosome VII"/>
</dbReference>
<reference evidence="2" key="2">
    <citation type="submission" date="2025-08" db="UniProtKB">
        <authorList>
            <consortium name="Ensembl"/>
        </authorList>
    </citation>
    <scope>IDENTIFICATION</scope>
</reference>
<protein>
    <recommendedName>
        <fullName evidence="4">Profilin</fullName>
    </recommendedName>
</protein>
<feature type="region of interest" description="Disordered" evidence="1">
    <location>
        <begin position="101"/>
        <end position="137"/>
    </location>
</feature>
<name>A0AAQ4PV05_GASAC</name>
<evidence type="ECO:0000313" key="3">
    <source>
        <dbReference type="Proteomes" id="UP000007635"/>
    </source>
</evidence>
<proteinExistence type="predicted"/>
<sequence length="179" mass="19204">MSWDAYRDQLTAVESVTEAGIFGLDGSTWSSTPGLTGVTAPQIKILAGSSADMNINGPKIANMKCMLLRDERQDTQSFCMHLKTSASDGKLAVCVGQSNKGTETKGGDSSLCGPVQPSSSGGGGIGPRQQALWSRVQRGQIPERGRILGRPLRQAPPPRLHTTQEFLHFSSFFNSPIRE</sequence>
<evidence type="ECO:0000313" key="2">
    <source>
        <dbReference type="Ensembl" id="ENSGACP00000042552.1"/>
    </source>
</evidence>
<evidence type="ECO:0000256" key="1">
    <source>
        <dbReference type="SAM" id="MobiDB-lite"/>
    </source>
</evidence>
<dbReference type="PROSITE" id="PS00414">
    <property type="entry name" value="PROFILIN"/>
    <property type="match status" value="1"/>
</dbReference>
<dbReference type="InterPro" id="IPR036140">
    <property type="entry name" value="PFN_sf"/>
</dbReference>
<reference evidence="2" key="3">
    <citation type="submission" date="2025-09" db="UniProtKB">
        <authorList>
            <consortium name="Ensembl"/>
        </authorList>
    </citation>
    <scope>IDENTIFICATION</scope>
</reference>
<dbReference type="InterPro" id="IPR027310">
    <property type="entry name" value="Profilin_CS"/>
</dbReference>
<dbReference type="InterPro" id="IPR048278">
    <property type="entry name" value="PFN"/>
</dbReference>
<dbReference type="Gene3D" id="3.30.450.30">
    <property type="entry name" value="Dynein light chain 2a, cytoplasmic"/>
    <property type="match status" value="1"/>
</dbReference>
<reference evidence="2 3" key="1">
    <citation type="journal article" date="2021" name="G3 (Bethesda)">
        <title>Improved contiguity of the threespine stickleback genome using long-read sequencing.</title>
        <authorList>
            <person name="Nath S."/>
            <person name="Shaw D.E."/>
            <person name="White M.A."/>
        </authorList>
    </citation>
    <scope>NUCLEOTIDE SEQUENCE [LARGE SCALE GENOMIC DNA]</scope>
    <source>
        <strain evidence="2 3">Lake Benthic</strain>
    </source>
</reference>
<dbReference type="RefSeq" id="XP_040037144.1">
    <property type="nucleotide sequence ID" value="XM_040181210.1"/>
</dbReference>
<evidence type="ECO:0008006" key="4">
    <source>
        <dbReference type="Google" id="ProtNLM"/>
    </source>
</evidence>
<dbReference type="Ensembl" id="ENSGACT00000077953.1">
    <property type="protein sequence ID" value="ENSGACP00000042552.1"/>
    <property type="gene ID" value="ENSGACG00000027246.1"/>
</dbReference>
<dbReference type="SUPFAM" id="SSF55770">
    <property type="entry name" value="Profilin (actin-binding protein)"/>
    <property type="match status" value="1"/>
</dbReference>
<keyword evidence="3" id="KW-1185">Reference proteome</keyword>
<accession>A0AAQ4PV05</accession>
<dbReference type="AlphaFoldDB" id="A0AAQ4PV05"/>
<dbReference type="KEGG" id="gat:120822000"/>
<dbReference type="GeneID" id="120822000"/>
<dbReference type="Pfam" id="PF00235">
    <property type="entry name" value="Profilin"/>
    <property type="match status" value="1"/>
</dbReference>
<dbReference type="GeneTree" id="ENSGT01150000288073"/>
<dbReference type="GO" id="GO:0003779">
    <property type="term" value="F:actin binding"/>
    <property type="evidence" value="ECO:0007669"/>
    <property type="project" value="InterPro"/>
</dbReference>